<accession>A0A4Q2L517</accession>
<name>A0A4Q2L517_9MICO</name>
<dbReference type="InterPro" id="IPR007829">
    <property type="entry name" value="TM2"/>
</dbReference>
<evidence type="ECO:0000256" key="4">
    <source>
        <dbReference type="ARBA" id="ARBA00023136"/>
    </source>
</evidence>
<dbReference type="RefSeq" id="WP_129520073.1">
    <property type="nucleotide sequence ID" value="NZ_SDPN01000008.1"/>
</dbReference>
<keyword evidence="4 6" id="KW-0472">Membrane</keyword>
<keyword evidence="3 6" id="KW-1133">Transmembrane helix</keyword>
<evidence type="ECO:0000256" key="6">
    <source>
        <dbReference type="SAM" id="Phobius"/>
    </source>
</evidence>
<comment type="caution">
    <text evidence="9">The sequence shown here is derived from an EMBL/GenBank/DDBJ whole genome shotgun (WGS) entry which is preliminary data.</text>
</comment>
<evidence type="ECO:0000259" key="7">
    <source>
        <dbReference type="Pfam" id="PF05154"/>
    </source>
</evidence>
<dbReference type="Proteomes" id="UP000293865">
    <property type="component" value="Unassembled WGS sequence"/>
</dbReference>
<dbReference type="Pfam" id="PF10708">
    <property type="entry name" value="DUF2510"/>
    <property type="match status" value="1"/>
</dbReference>
<proteinExistence type="predicted"/>
<feature type="domain" description="DUF2510" evidence="8">
    <location>
        <begin position="9"/>
        <end position="41"/>
    </location>
</feature>
<evidence type="ECO:0000313" key="10">
    <source>
        <dbReference type="Proteomes" id="UP000293865"/>
    </source>
</evidence>
<feature type="transmembrane region" description="Helical" evidence="6">
    <location>
        <begin position="219"/>
        <end position="245"/>
    </location>
</feature>
<dbReference type="Pfam" id="PF05154">
    <property type="entry name" value="TM2"/>
    <property type="match status" value="1"/>
</dbReference>
<comment type="subcellular location">
    <subcellularLocation>
        <location evidence="1">Membrane</location>
        <topology evidence="1">Multi-pass membrane protein</topology>
    </subcellularLocation>
</comment>
<evidence type="ECO:0000256" key="2">
    <source>
        <dbReference type="ARBA" id="ARBA00022692"/>
    </source>
</evidence>
<dbReference type="EMBL" id="SDPN01000008">
    <property type="protein sequence ID" value="RXZ72000.1"/>
    <property type="molecule type" value="Genomic_DNA"/>
</dbReference>
<evidence type="ECO:0000256" key="1">
    <source>
        <dbReference type="ARBA" id="ARBA00004141"/>
    </source>
</evidence>
<dbReference type="InterPro" id="IPR018929">
    <property type="entry name" value="DUF2510"/>
</dbReference>
<keyword evidence="2 6" id="KW-0812">Transmembrane</keyword>
<dbReference type="PANTHER" id="PTHR21016">
    <property type="entry name" value="BETA-AMYLOID BINDING PROTEIN-RELATED"/>
    <property type="match status" value="1"/>
</dbReference>
<reference evidence="9 10" key="1">
    <citation type="submission" date="2019-01" db="EMBL/GenBank/DDBJ databases">
        <title>Agromyces.</title>
        <authorList>
            <person name="Li J."/>
        </authorList>
    </citation>
    <scope>NUCLEOTIDE SEQUENCE [LARGE SCALE GENOMIC DNA]</scope>
    <source>
        <strain evidence="9 10">DSM 15934</strain>
    </source>
</reference>
<feature type="region of interest" description="Disordered" evidence="5">
    <location>
        <begin position="107"/>
        <end position="133"/>
    </location>
</feature>
<protein>
    <submittedName>
        <fullName evidence="9">NINE protein</fullName>
    </submittedName>
</protein>
<dbReference type="PANTHER" id="PTHR21016:SF25">
    <property type="entry name" value="TM2 DOMAIN-CONTAINING PROTEIN DDB_G0277895-RELATED"/>
    <property type="match status" value="1"/>
</dbReference>
<dbReference type="GO" id="GO:0016020">
    <property type="term" value="C:membrane"/>
    <property type="evidence" value="ECO:0007669"/>
    <property type="project" value="UniProtKB-SubCell"/>
</dbReference>
<feature type="domain" description="TM2" evidence="7">
    <location>
        <begin position="148"/>
        <end position="194"/>
    </location>
</feature>
<feature type="transmembrane region" description="Helical" evidence="6">
    <location>
        <begin position="146"/>
        <end position="165"/>
    </location>
</feature>
<organism evidence="9 10">
    <name type="scientific">Agromyces albus</name>
    <dbReference type="NCBI Taxonomy" id="205332"/>
    <lineage>
        <taxon>Bacteria</taxon>
        <taxon>Bacillati</taxon>
        <taxon>Actinomycetota</taxon>
        <taxon>Actinomycetes</taxon>
        <taxon>Micrococcales</taxon>
        <taxon>Microbacteriaceae</taxon>
        <taxon>Agromyces</taxon>
    </lineage>
</organism>
<evidence type="ECO:0000256" key="5">
    <source>
        <dbReference type="SAM" id="MobiDB-lite"/>
    </source>
</evidence>
<gene>
    <name evidence="9" type="ORF">ESP51_06415</name>
</gene>
<evidence type="ECO:0000259" key="8">
    <source>
        <dbReference type="Pfam" id="PF10708"/>
    </source>
</evidence>
<dbReference type="AlphaFoldDB" id="A0A4Q2L517"/>
<feature type="transmembrane region" description="Helical" evidence="6">
    <location>
        <begin position="177"/>
        <end position="199"/>
    </location>
</feature>
<evidence type="ECO:0000256" key="3">
    <source>
        <dbReference type="ARBA" id="ARBA00022989"/>
    </source>
</evidence>
<evidence type="ECO:0000313" key="9">
    <source>
        <dbReference type="EMBL" id="RXZ72000.1"/>
    </source>
</evidence>
<keyword evidence="10" id="KW-1185">Reference proteome</keyword>
<dbReference type="InterPro" id="IPR050932">
    <property type="entry name" value="TM2D1-3-like"/>
</dbReference>
<dbReference type="OrthoDB" id="2004788at2"/>
<sequence>MSSERRPSAGWYDDMTDAAVLRYWDGNAWTPHTAPKPADAAPAPLGEVSGVAFESEAIAAPAVGHSMIDAATIDASTIGASTIGSATITSSAIEEATMVRQLPASPLVTAPDGRNPDEHTTVPLPPEHQDGAASGPTFSYDAYRSAGRTFITTWLFALLLGYWGADRFYLGKIGTAILKLVTLGGLGVWVLVDLLLVLFGAQRDRDGRPLEGFEEHKRIAWIVTGGLVGLGIVSAVISGIVAAVVR</sequence>